<name>H2C3R4_9CREN</name>
<evidence type="ECO:0000313" key="4">
    <source>
        <dbReference type="EMBL" id="EHP70885.1"/>
    </source>
</evidence>
<feature type="domain" description="MoaB/Mog" evidence="3">
    <location>
        <begin position="19"/>
        <end position="172"/>
    </location>
</feature>
<organism evidence="4 5">
    <name type="scientific">Metallosphaera yellowstonensis MK1</name>
    <dbReference type="NCBI Taxonomy" id="671065"/>
    <lineage>
        <taxon>Archaea</taxon>
        <taxon>Thermoproteota</taxon>
        <taxon>Thermoprotei</taxon>
        <taxon>Sulfolobales</taxon>
        <taxon>Sulfolobaceae</taxon>
        <taxon>Metallosphaera</taxon>
    </lineage>
</organism>
<dbReference type="PANTHER" id="PTHR43232:SF2">
    <property type="entry name" value="MOLYBDENUM COFACTOR BIOSYNTHESIS PROTEIN B"/>
    <property type="match status" value="1"/>
</dbReference>
<dbReference type="InterPro" id="IPR036425">
    <property type="entry name" value="MoaB/Mog-like_dom_sf"/>
</dbReference>
<dbReference type="InterPro" id="IPR001453">
    <property type="entry name" value="MoaB/Mog_dom"/>
</dbReference>
<evidence type="ECO:0000256" key="1">
    <source>
        <dbReference type="ARBA" id="ARBA00006112"/>
    </source>
</evidence>
<dbReference type="GO" id="GO:0006777">
    <property type="term" value="P:Mo-molybdopterin cofactor biosynthetic process"/>
    <property type="evidence" value="ECO:0007669"/>
    <property type="project" value="UniProtKB-KW"/>
</dbReference>
<dbReference type="GO" id="GO:0005829">
    <property type="term" value="C:cytosol"/>
    <property type="evidence" value="ECO:0007669"/>
    <property type="project" value="TreeGrafter"/>
</dbReference>
<evidence type="ECO:0000313" key="5">
    <source>
        <dbReference type="Proteomes" id="UP000003980"/>
    </source>
</evidence>
<dbReference type="InterPro" id="IPR008284">
    <property type="entry name" value="MoCF_biosynth_CS"/>
</dbReference>
<comment type="similarity">
    <text evidence="1">Belongs to the MoaB/Mog family.</text>
</comment>
<dbReference type="PIRSF" id="PIRSF006443">
    <property type="entry name" value="MoaB"/>
    <property type="match status" value="1"/>
</dbReference>
<dbReference type="SMART" id="SM00852">
    <property type="entry name" value="MoCF_biosynth"/>
    <property type="match status" value="1"/>
</dbReference>
<keyword evidence="2" id="KW-0501">Molybdenum cofactor biosynthesis</keyword>
<keyword evidence="5" id="KW-1185">Reference proteome</keyword>
<accession>H2C3R4</accession>
<dbReference type="InterPro" id="IPR012245">
    <property type="entry name" value="MoaB"/>
</dbReference>
<evidence type="ECO:0000256" key="2">
    <source>
        <dbReference type="ARBA" id="ARBA00023150"/>
    </source>
</evidence>
<dbReference type="PROSITE" id="PS01078">
    <property type="entry name" value="MOCF_BIOSYNTHESIS_1"/>
    <property type="match status" value="1"/>
</dbReference>
<dbReference type="AlphaFoldDB" id="H2C3R4"/>
<gene>
    <name evidence="4" type="ORF">MetMK1DRAFT_00013890</name>
</gene>
<dbReference type="Gene3D" id="3.40.980.10">
    <property type="entry name" value="MoaB/Mog-like domain"/>
    <property type="match status" value="1"/>
</dbReference>
<dbReference type="FunFam" id="3.40.980.10:FF:000006">
    <property type="entry name" value="Molybdenum cofactor biosynthesis protein B"/>
    <property type="match status" value="1"/>
</dbReference>
<dbReference type="STRING" id="671065.MetMK1DRAFT_00013890"/>
<dbReference type="Pfam" id="PF00994">
    <property type="entry name" value="MoCF_biosynth"/>
    <property type="match status" value="1"/>
</dbReference>
<proteinExistence type="inferred from homology"/>
<dbReference type="SUPFAM" id="SSF53218">
    <property type="entry name" value="Molybdenum cofactor biosynthesis proteins"/>
    <property type="match status" value="1"/>
</dbReference>
<dbReference type="NCBIfam" id="TIGR00177">
    <property type="entry name" value="molyb_syn"/>
    <property type="match status" value="1"/>
</dbReference>
<dbReference type="PANTHER" id="PTHR43232">
    <property type="entry name" value="MOLYBDENUM COFACTOR BIOSYNTHESIS PROTEIN B"/>
    <property type="match status" value="1"/>
</dbReference>
<dbReference type="CDD" id="cd00886">
    <property type="entry name" value="MogA_MoaB"/>
    <property type="match status" value="1"/>
</dbReference>
<sequence length="179" mass="19642">MTHAHELHRERAPKKLGFFVITVSTSRFERMSKREVVVDESGDRIKEAVIRNGHEVKGYTLVPDEKIRILKAVLDAILTEGVDVIVTTGGTGYTKSDITVETIRGILDREVEGFGEVFRALSLSDPKVGPASFLSKSSAGVIAGKVIFMLPGSPDAVSLAMEKLVIPESPHLIYLVRRE</sequence>
<dbReference type="HOGENOM" id="CLU_077358_2_3_2"/>
<dbReference type="Proteomes" id="UP000003980">
    <property type="component" value="Unassembled WGS sequence"/>
</dbReference>
<dbReference type="EMBL" id="JH597761">
    <property type="protein sequence ID" value="EHP70885.1"/>
    <property type="molecule type" value="Genomic_DNA"/>
</dbReference>
<protein>
    <submittedName>
        <fullName evidence="4">Molybdenum cofactor synthesis domain protein</fullName>
    </submittedName>
</protein>
<evidence type="ECO:0000259" key="3">
    <source>
        <dbReference type="SMART" id="SM00852"/>
    </source>
</evidence>
<reference evidence="4 5" key="1">
    <citation type="submission" date="2012-01" db="EMBL/GenBank/DDBJ databases">
        <title>Improved High-Quality Draft sequence of Metallosphaera yellowstonensis MK1.</title>
        <authorList>
            <consortium name="US DOE Joint Genome Institute"/>
            <person name="Lucas S."/>
            <person name="Han J."/>
            <person name="Cheng J.-F."/>
            <person name="Goodwin L."/>
            <person name="Pitluck S."/>
            <person name="Peters L."/>
            <person name="Teshima H."/>
            <person name="Detter J.C."/>
            <person name="Han C."/>
            <person name="Tapia R."/>
            <person name="Land M."/>
            <person name="Hauser L."/>
            <person name="Kyrpides N."/>
            <person name="Kozubal M."/>
            <person name="Macur R.E."/>
            <person name="Jay Z."/>
            <person name="Inskeep W."/>
            <person name="Woyke T."/>
        </authorList>
    </citation>
    <scope>NUCLEOTIDE SEQUENCE [LARGE SCALE GENOMIC DNA]</scope>
    <source>
        <strain evidence="4 5">MK1</strain>
    </source>
</reference>
<dbReference type="OrthoDB" id="205337at2157"/>
<dbReference type="RefSeq" id="WP_009071805.1">
    <property type="nucleotide sequence ID" value="NZ_JH597761.1"/>
</dbReference>
<dbReference type="eggNOG" id="arCOG00214">
    <property type="taxonomic scope" value="Archaea"/>
</dbReference>